<feature type="region of interest" description="Disordered" evidence="7">
    <location>
        <begin position="328"/>
        <end position="357"/>
    </location>
</feature>
<keyword evidence="5" id="KW-0333">Golgi apparatus</keyword>
<keyword evidence="6 8" id="KW-0472">Membrane</keyword>
<evidence type="ECO:0000256" key="3">
    <source>
        <dbReference type="ARBA" id="ARBA00022692"/>
    </source>
</evidence>
<evidence type="ECO:0008006" key="11">
    <source>
        <dbReference type="Google" id="ProtNLM"/>
    </source>
</evidence>
<name>A0ABY7CQC9_9BASI</name>
<feature type="transmembrane region" description="Helical" evidence="8">
    <location>
        <begin position="222"/>
        <end position="245"/>
    </location>
</feature>
<dbReference type="InterPro" id="IPR003689">
    <property type="entry name" value="ZIP"/>
</dbReference>
<dbReference type="EMBL" id="CP110426">
    <property type="protein sequence ID" value="WAQ85985.1"/>
    <property type="molecule type" value="Genomic_DNA"/>
</dbReference>
<evidence type="ECO:0000256" key="5">
    <source>
        <dbReference type="ARBA" id="ARBA00023034"/>
    </source>
</evidence>
<dbReference type="RefSeq" id="XP_053021540.1">
    <property type="nucleotide sequence ID" value="XM_053170339.1"/>
</dbReference>
<feature type="compositionally biased region" description="Low complexity" evidence="7">
    <location>
        <begin position="135"/>
        <end position="145"/>
    </location>
</feature>
<evidence type="ECO:0000256" key="4">
    <source>
        <dbReference type="ARBA" id="ARBA00022989"/>
    </source>
</evidence>
<dbReference type="Proteomes" id="UP001164743">
    <property type="component" value="Chromosome 6A"/>
</dbReference>
<evidence type="ECO:0000313" key="10">
    <source>
        <dbReference type="Proteomes" id="UP001164743"/>
    </source>
</evidence>
<feature type="transmembrane region" description="Helical" evidence="8">
    <location>
        <begin position="257"/>
        <end position="279"/>
    </location>
</feature>
<evidence type="ECO:0000256" key="6">
    <source>
        <dbReference type="ARBA" id="ARBA00023136"/>
    </source>
</evidence>
<accession>A0ABY7CQC9</accession>
<dbReference type="InterPro" id="IPR045891">
    <property type="entry name" value="ZIP9"/>
</dbReference>
<feature type="region of interest" description="Disordered" evidence="7">
    <location>
        <begin position="124"/>
        <end position="145"/>
    </location>
</feature>
<dbReference type="PANTHER" id="PTHR16133:SF0">
    <property type="entry name" value="ZINC_IRON REGULATED TRANSPORTER-RELATED PROTEIN 102B, ISOFORM E"/>
    <property type="match status" value="1"/>
</dbReference>
<dbReference type="GeneID" id="77811234"/>
<feature type="transmembrane region" description="Helical" evidence="8">
    <location>
        <begin position="299"/>
        <end position="319"/>
    </location>
</feature>
<evidence type="ECO:0000256" key="7">
    <source>
        <dbReference type="SAM" id="MobiDB-lite"/>
    </source>
</evidence>
<dbReference type="Pfam" id="PF02535">
    <property type="entry name" value="Zip"/>
    <property type="match status" value="1"/>
</dbReference>
<sequence>MAFLQLFILVTVMAITTFFLGSLPLSLSTTLSPVRFHQLSIFSVGLLIGAALTIVIPEGIDTIYNSAVSAAPPPALTPAEAVPDPSPTHHHHSTIGLALMGGFMLMFLIDQLTRIPLSFAKTHADLSPSTPPAGPRRGSSGGSSARAAKLACSAGSASQTTGLLSAEGRTEDHGLKALQTHSFATVIGLLTHSVADGIALGASSSQATTDGAGGTGKGLSLALIIFLAIMVHKAPAAFGMVMVLLAEGLAPSAVRKILAAFSLAAPVGAMTTWAALTLVHRLAAPPSTPPPGTTAGRDLSQWWIGVTLLFSAGTFLFVATHALQNTSSNPVDPCCPKPPAHPSSRPHDDIHPHPSPPRNVSVGPLLTCALMVSGMCFPWSLTQLVGAHHH</sequence>
<keyword evidence="3 8" id="KW-0812">Transmembrane</keyword>
<dbReference type="PANTHER" id="PTHR16133">
    <property type="entry name" value="SOLUTE CARRIER FAMILY 39 ZINC TRANSPORTER , MEMBER 9-RELATED"/>
    <property type="match status" value="1"/>
</dbReference>
<feature type="transmembrane region" description="Helical" evidence="8">
    <location>
        <begin position="6"/>
        <end position="27"/>
    </location>
</feature>
<protein>
    <recommendedName>
        <fullName evidence="11">Zinc/iron permease</fullName>
    </recommendedName>
</protein>
<evidence type="ECO:0000256" key="1">
    <source>
        <dbReference type="ARBA" id="ARBA00004127"/>
    </source>
</evidence>
<evidence type="ECO:0000256" key="8">
    <source>
        <dbReference type="SAM" id="Phobius"/>
    </source>
</evidence>
<organism evidence="9 10">
    <name type="scientific">Puccinia triticina</name>
    <dbReference type="NCBI Taxonomy" id="208348"/>
    <lineage>
        <taxon>Eukaryota</taxon>
        <taxon>Fungi</taxon>
        <taxon>Dikarya</taxon>
        <taxon>Basidiomycota</taxon>
        <taxon>Pucciniomycotina</taxon>
        <taxon>Pucciniomycetes</taxon>
        <taxon>Pucciniales</taxon>
        <taxon>Pucciniaceae</taxon>
        <taxon>Puccinia</taxon>
    </lineage>
</organism>
<evidence type="ECO:0000256" key="2">
    <source>
        <dbReference type="ARBA" id="ARBA00004394"/>
    </source>
</evidence>
<feature type="transmembrane region" description="Helical" evidence="8">
    <location>
        <begin position="183"/>
        <end position="202"/>
    </location>
</feature>
<comment type="subcellular location">
    <subcellularLocation>
        <location evidence="1">Endomembrane system</location>
        <topology evidence="1">Multi-pass membrane protein</topology>
    </subcellularLocation>
    <subcellularLocation>
        <location evidence="2">Golgi apparatus membrane</location>
    </subcellularLocation>
</comment>
<keyword evidence="10" id="KW-1185">Reference proteome</keyword>
<feature type="transmembrane region" description="Helical" evidence="8">
    <location>
        <begin position="91"/>
        <end position="109"/>
    </location>
</feature>
<evidence type="ECO:0000313" key="9">
    <source>
        <dbReference type="EMBL" id="WAQ85985.1"/>
    </source>
</evidence>
<gene>
    <name evidence="9" type="ORF">PtA15_6A615</name>
</gene>
<proteinExistence type="predicted"/>
<keyword evidence="4 8" id="KW-1133">Transmembrane helix</keyword>
<reference evidence="9" key="1">
    <citation type="submission" date="2022-10" db="EMBL/GenBank/DDBJ databases">
        <title>Puccinia triticina Genome sequencing and assembly.</title>
        <authorList>
            <person name="Li C."/>
        </authorList>
    </citation>
    <scope>NUCLEOTIDE SEQUENCE</scope>
    <source>
        <strain evidence="9">Pt15</strain>
    </source>
</reference>
<feature type="transmembrane region" description="Helical" evidence="8">
    <location>
        <begin position="39"/>
        <end position="56"/>
    </location>
</feature>